<dbReference type="InterPro" id="IPR002110">
    <property type="entry name" value="Ankyrin_rpt"/>
</dbReference>
<dbReference type="EMBL" id="JBHPBY010000009">
    <property type="protein sequence ID" value="MFC1848833.1"/>
    <property type="molecule type" value="Genomic_DNA"/>
</dbReference>
<reference evidence="2 3" key="1">
    <citation type="submission" date="2024-09" db="EMBL/GenBank/DDBJ databases">
        <title>Laminarin stimulates single cell rates of sulfate reduction while oxygen inhibits transcriptomic activity in coastal marine sediment.</title>
        <authorList>
            <person name="Lindsay M."/>
            <person name="Orcutt B."/>
            <person name="Emerson D."/>
            <person name="Stepanauskas R."/>
            <person name="D'Angelo T."/>
        </authorList>
    </citation>
    <scope>NUCLEOTIDE SEQUENCE [LARGE SCALE GENOMIC DNA]</scope>
    <source>
        <strain evidence="2">SAG AM-311-K15</strain>
    </source>
</reference>
<evidence type="ECO:0000313" key="3">
    <source>
        <dbReference type="Proteomes" id="UP001594351"/>
    </source>
</evidence>
<accession>A0ABV6YRY8</accession>
<gene>
    <name evidence="2" type="ORF">ACFL27_01380</name>
</gene>
<dbReference type="SMART" id="SM00248">
    <property type="entry name" value="ANK"/>
    <property type="match status" value="1"/>
</dbReference>
<protein>
    <submittedName>
        <fullName evidence="2">Ankyrin repeat domain-containing protein</fullName>
    </submittedName>
</protein>
<dbReference type="InterPro" id="IPR036770">
    <property type="entry name" value="Ankyrin_rpt-contain_sf"/>
</dbReference>
<sequence length="45" mass="4985">MFNPKNVHGEIPLHIAARGDNINIVKLLLDHGADVNRQIKQATVL</sequence>
<comment type="caution">
    <text evidence="2">The sequence shown here is derived from an EMBL/GenBank/DDBJ whole genome shotgun (WGS) entry which is preliminary data.</text>
</comment>
<dbReference type="SUPFAM" id="SSF48403">
    <property type="entry name" value="Ankyrin repeat"/>
    <property type="match status" value="1"/>
</dbReference>
<name>A0ABV6YRY8_UNCC1</name>
<dbReference type="Pfam" id="PF00023">
    <property type="entry name" value="Ank"/>
    <property type="match status" value="1"/>
</dbReference>
<proteinExistence type="predicted"/>
<keyword evidence="1" id="KW-0040">ANK repeat</keyword>
<keyword evidence="3" id="KW-1185">Reference proteome</keyword>
<dbReference type="Proteomes" id="UP001594351">
    <property type="component" value="Unassembled WGS sequence"/>
</dbReference>
<dbReference type="PROSITE" id="PS50088">
    <property type="entry name" value="ANK_REPEAT"/>
    <property type="match status" value="1"/>
</dbReference>
<evidence type="ECO:0000313" key="2">
    <source>
        <dbReference type="EMBL" id="MFC1848833.1"/>
    </source>
</evidence>
<organism evidence="2 3">
    <name type="scientific">candidate division CSSED10-310 bacterium</name>
    <dbReference type="NCBI Taxonomy" id="2855610"/>
    <lineage>
        <taxon>Bacteria</taxon>
        <taxon>Bacteria division CSSED10-310</taxon>
    </lineage>
</organism>
<feature type="repeat" description="ANK" evidence="1">
    <location>
        <begin position="8"/>
        <end position="40"/>
    </location>
</feature>
<evidence type="ECO:0000256" key="1">
    <source>
        <dbReference type="PROSITE-ProRule" id="PRU00023"/>
    </source>
</evidence>
<dbReference type="Gene3D" id="1.25.40.20">
    <property type="entry name" value="Ankyrin repeat-containing domain"/>
    <property type="match status" value="1"/>
</dbReference>
<dbReference type="PROSITE" id="PS50297">
    <property type="entry name" value="ANK_REP_REGION"/>
    <property type="match status" value="1"/>
</dbReference>